<organism evidence="1 2">
    <name type="scientific">Hypoxylon rubiginosum</name>
    <dbReference type="NCBI Taxonomy" id="110542"/>
    <lineage>
        <taxon>Eukaryota</taxon>
        <taxon>Fungi</taxon>
        <taxon>Dikarya</taxon>
        <taxon>Ascomycota</taxon>
        <taxon>Pezizomycotina</taxon>
        <taxon>Sordariomycetes</taxon>
        <taxon>Xylariomycetidae</taxon>
        <taxon>Xylariales</taxon>
        <taxon>Hypoxylaceae</taxon>
        <taxon>Hypoxylon</taxon>
    </lineage>
</organism>
<gene>
    <name evidence="1" type="ORF">F4821DRAFT_245565</name>
</gene>
<comment type="caution">
    <text evidence="1">The sequence shown here is derived from an EMBL/GenBank/DDBJ whole genome shotgun (WGS) entry which is preliminary data.</text>
</comment>
<sequence length="252" mass="25720">MSAVSITTSVPTGAISDWCIQERTPRSNLFGSGCPEPYRNGTNLSPDDFQSFCCDGVIVNTAFDMYNDSDTSPYILLASDDNGTHPVNLSDLVCCGVSGTQSAALGLVPSLKTACAPGTQATPLLSLAASVASDASVFPVTYAPTSFATTTDNPSATVTNDLWGWATPTYGASGTPVCFWANTVSGVDGLAEVTVPATYVAPTTSVTDSASGSGAPASTLVPSEGFSLAREKQRNRAWVAALGLVAVGVLLG</sequence>
<dbReference type="EMBL" id="MU394358">
    <property type="protein sequence ID" value="KAI6083063.1"/>
    <property type="molecule type" value="Genomic_DNA"/>
</dbReference>
<accession>A0ACC0CRW8</accession>
<name>A0ACC0CRW8_9PEZI</name>
<protein>
    <submittedName>
        <fullName evidence="1">Uncharacterized protein</fullName>
    </submittedName>
</protein>
<evidence type="ECO:0000313" key="1">
    <source>
        <dbReference type="EMBL" id="KAI6083063.1"/>
    </source>
</evidence>
<proteinExistence type="predicted"/>
<reference evidence="1 2" key="1">
    <citation type="journal article" date="2022" name="New Phytol.">
        <title>Ecological generalism drives hyperdiversity of secondary metabolite gene clusters in xylarialean endophytes.</title>
        <authorList>
            <person name="Franco M.E.E."/>
            <person name="Wisecaver J.H."/>
            <person name="Arnold A.E."/>
            <person name="Ju Y.M."/>
            <person name="Slot J.C."/>
            <person name="Ahrendt S."/>
            <person name="Moore L.P."/>
            <person name="Eastman K.E."/>
            <person name="Scott K."/>
            <person name="Konkel Z."/>
            <person name="Mondo S.J."/>
            <person name="Kuo A."/>
            <person name="Hayes R.D."/>
            <person name="Haridas S."/>
            <person name="Andreopoulos B."/>
            <person name="Riley R."/>
            <person name="LaButti K."/>
            <person name="Pangilinan J."/>
            <person name="Lipzen A."/>
            <person name="Amirebrahimi M."/>
            <person name="Yan J."/>
            <person name="Adam C."/>
            <person name="Keymanesh K."/>
            <person name="Ng V."/>
            <person name="Louie K."/>
            <person name="Northen T."/>
            <person name="Drula E."/>
            <person name="Henrissat B."/>
            <person name="Hsieh H.M."/>
            <person name="Youens-Clark K."/>
            <person name="Lutzoni F."/>
            <person name="Miadlikowska J."/>
            <person name="Eastwood D.C."/>
            <person name="Hamelin R.C."/>
            <person name="Grigoriev I.V."/>
            <person name="U'Ren J.M."/>
        </authorList>
    </citation>
    <scope>NUCLEOTIDE SEQUENCE [LARGE SCALE GENOMIC DNA]</scope>
    <source>
        <strain evidence="1 2">ER1909</strain>
    </source>
</reference>
<evidence type="ECO:0000313" key="2">
    <source>
        <dbReference type="Proteomes" id="UP001497680"/>
    </source>
</evidence>
<keyword evidence="2" id="KW-1185">Reference proteome</keyword>
<dbReference type="Proteomes" id="UP001497680">
    <property type="component" value="Unassembled WGS sequence"/>
</dbReference>